<dbReference type="Pfam" id="PF06283">
    <property type="entry name" value="ThuA"/>
    <property type="match status" value="1"/>
</dbReference>
<proteinExistence type="predicted"/>
<evidence type="ECO:0000313" key="4">
    <source>
        <dbReference type="Proteomes" id="UP001268683"/>
    </source>
</evidence>
<dbReference type="EMBL" id="CP123872">
    <property type="protein sequence ID" value="WND02715.1"/>
    <property type="molecule type" value="Genomic_DNA"/>
</dbReference>
<dbReference type="AlphaFoldDB" id="A0AA52EDI9"/>
<organism evidence="3 4">
    <name type="scientific">Temperatibacter marinus</name>
    <dbReference type="NCBI Taxonomy" id="1456591"/>
    <lineage>
        <taxon>Bacteria</taxon>
        <taxon>Pseudomonadati</taxon>
        <taxon>Pseudomonadota</taxon>
        <taxon>Alphaproteobacteria</taxon>
        <taxon>Kordiimonadales</taxon>
        <taxon>Temperatibacteraceae</taxon>
        <taxon>Temperatibacter</taxon>
    </lineage>
</organism>
<dbReference type="RefSeq" id="WP_310798551.1">
    <property type="nucleotide sequence ID" value="NZ_CP123872.1"/>
</dbReference>
<dbReference type="SUPFAM" id="SSF52317">
    <property type="entry name" value="Class I glutamine amidotransferase-like"/>
    <property type="match status" value="1"/>
</dbReference>
<dbReference type="InterPro" id="IPR029062">
    <property type="entry name" value="Class_I_gatase-like"/>
</dbReference>
<evidence type="ECO:0000256" key="1">
    <source>
        <dbReference type="SAM" id="SignalP"/>
    </source>
</evidence>
<dbReference type="InterPro" id="IPR029010">
    <property type="entry name" value="ThuA-like"/>
</dbReference>
<evidence type="ECO:0000313" key="3">
    <source>
        <dbReference type="EMBL" id="WND02715.1"/>
    </source>
</evidence>
<feature type="domain" description="ThuA-like" evidence="2">
    <location>
        <begin position="32"/>
        <end position="253"/>
    </location>
</feature>
<keyword evidence="4" id="KW-1185">Reference proteome</keyword>
<keyword evidence="1" id="KW-0732">Signal</keyword>
<gene>
    <name evidence="3" type="ORF">QGN29_14270</name>
</gene>
<feature type="signal peptide" evidence="1">
    <location>
        <begin position="1"/>
        <end position="28"/>
    </location>
</feature>
<dbReference type="PANTHER" id="PTHR40469:SF2">
    <property type="entry name" value="GALACTOSE-BINDING DOMAIN-LIKE SUPERFAMILY PROTEIN"/>
    <property type="match status" value="1"/>
</dbReference>
<dbReference type="KEGG" id="tmk:QGN29_14270"/>
<dbReference type="Gene3D" id="3.40.50.880">
    <property type="match status" value="1"/>
</dbReference>
<protein>
    <submittedName>
        <fullName evidence="3">ThuA domain-containing protein</fullName>
    </submittedName>
</protein>
<sequence>MKRFTPTVIKYWLAATVMMIGSTMPASASQFKVLLFTKTAGWHHETIHDGVSALKLMAKNHDFTLEWHEDSNRITDDFLKSFDVIVFLSTTGDIFNADQQAAMEKFIRSGKGFVGIHAASDTEYDWPWYQKLIGRHFVTHPETQTAKLKVVTRKFPGMSLFPDEILWTDEWYDFSEEAVEGLTYLLTVDESSYDTEAYWGQPARGKGMGKFHPISWYHNFDGGRSFYTALGHTPQNYTNPIFLQHVLGGIYWAATGKGL</sequence>
<accession>A0AA52EDI9</accession>
<dbReference type="Proteomes" id="UP001268683">
    <property type="component" value="Chromosome"/>
</dbReference>
<name>A0AA52EDI9_9PROT</name>
<feature type="chain" id="PRO_5041299710" evidence="1">
    <location>
        <begin position="29"/>
        <end position="259"/>
    </location>
</feature>
<reference evidence="3" key="1">
    <citation type="submission" date="2023-04" db="EMBL/GenBank/DDBJ databases">
        <title>Complete genome sequence of Temperatibacter marinus.</title>
        <authorList>
            <person name="Rong J.-C."/>
            <person name="Yi M.-L."/>
            <person name="Zhao Q."/>
        </authorList>
    </citation>
    <scope>NUCLEOTIDE SEQUENCE</scope>
    <source>
        <strain evidence="3">NBRC 110045</strain>
    </source>
</reference>
<dbReference type="PANTHER" id="PTHR40469">
    <property type="entry name" value="SECRETED GLYCOSYL HYDROLASE"/>
    <property type="match status" value="1"/>
</dbReference>
<evidence type="ECO:0000259" key="2">
    <source>
        <dbReference type="Pfam" id="PF06283"/>
    </source>
</evidence>